<dbReference type="InterPro" id="IPR046582">
    <property type="entry name" value="DUF6630"/>
</dbReference>
<accession>A0A3G8YAB1</accession>
<dbReference type="OrthoDB" id="69552at2"/>
<evidence type="ECO:0000313" key="3">
    <source>
        <dbReference type="Proteomes" id="UP000276417"/>
    </source>
</evidence>
<dbReference type="EMBL" id="CP034183">
    <property type="protein sequence ID" value="AZI41833.1"/>
    <property type="molecule type" value="Genomic_DNA"/>
</dbReference>
<organism evidence="2 3">
    <name type="scientific">Deinococcus psychrotolerans</name>
    <dbReference type="NCBI Taxonomy" id="2489213"/>
    <lineage>
        <taxon>Bacteria</taxon>
        <taxon>Thermotogati</taxon>
        <taxon>Deinococcota</taxon>
        <taxon>Deinococci</taxon>
        <taxon>Deinococcales</taxon>
        <taxon>Deinococcaceae</taxon>
        <taxon>Deinococcus</taxon>
    </lineage>
</organism>
<dbReference type="RefSeq" id="WP_124867737.1">
    <property type="nucleotide sequence ID" value="NZ_CP034183.1"/>
</dbReference>
<feature type="domain" description="DUF6630" evidence="1">
    <location>
        <begin position="3"/>
        <end position="163"/>
    </location>
</feature>
<evidence type="ECO:0000259" key="1">
    <source>
        <dbReference type="Pfam" id="PF20335"/>
    </source>
</evidence>
<dbReference type="KEGG" id="dph:EHF33_02945"/>
<sequence length="164" mass="18979">MDELLELLLTPLDEPHCQAVRQCWQRRSPEDAEYSSELDRLAAALQDYPEVYPPEWWLNPVLSRWWLCLRVDWKAVDEVEWQVQAISHTLGLREPPFVSQVAYQPGVCVPMVLIEAAAWLRLRGYELLAIDTGGDEYLAFPVRLSLLREAFQAAHTLSLRVHLI</sequence>
<proteinExistence type="predicted"/>
<gene>
    <name evidence="2" type="ORF">EHF33_02945</name>
</gene>
<dbReference type="Pfam" id="PF20335">
    <property type="entry name" value="DUF6630"/>
    <property type="match status" value="1"/>
</dbReference>
<dbReference type="AlphaFoldDB" id="A0A3G8YAB1"/>
<keyword evidence="3" id="KW-1185">Reference proteome</keyword>
<evidence type="ECO:0000313" key="2">
    <source>
        <dbReference type="EMBL" id="AZI41833.1"/>
    </source>
</evidence>
<protein>
    <recommendedName>
        <fullName evidence="1">DUF6630 domain-containing protein</fullName>
    </recommendedName>
</protein>
<reference evidence="2 3" key="1">
    <citation type="submission" date="2018-11" db="EMBL/GenBank/DDBJ databases">
        <title>Deinococcus shelandsis sp. nov., isolated from South Shetland Islands soil of Antarctica.</title>
        <authorList>
            <person name="Tian J."/>
        </authorList>
    </citation>
    <scope>NUCLEOTIDE SEQUENCE [LARGE SCALE GENOMIC DNA]</scope>
    <source>
        <strain evidence="2 3">S14-83T</strain>
    </source>
</reference>
<dbReference type="Proteomes" id="UP000276417">
    <property type="component" value="Chromosome 1"/>
</dbReference>
<name>A0A3G8YAB1_9DEIO</name>